<proteinExistence type="predicted"/>
<accession>A0ABT9Z1B5</accession>
<evidence type="ECO:0000313" key="1">
    <source>
        <dbReference type="EMBL" id="MDQ0225769.1"/>
    </source>
</evidence>
<gene>
    <name evidence="1" type="ORF">J2S02_002113</name>
</gene>
<dbReference type="Proteomes" id="UP001232245">
    <property type="component" value="Unassembled WGS sequence"/>
</dbReference>
<dbReference type="RefSeq" id="WP_174881677.1">
    <property type="nucleotide sequence ID" value="NZ_CADEPK010000403.1"/>
</dbReference>
<reference evidence="1 2" key="1">
    <citation type="submission" date="2023-07" db="EMBL/GenBank/DDBJ databases">
        <title>Genomic Encyclopedia of Type Strains, Phase IV (KMG-IV): sequencing the most valuable type-strain genomes for metagenomic binning, comparative biology and taxonomic classification.</title>
        <authorList>
            <person name="Goeker M."/>
        </authorList>
    </citation>
    <scope>NUCLEOTIDE SEQUENCE [LARGE SCALE GENOMIC DNA]</scope>
    <source>
        <strain evidence="1 2">DSM 17723</strain>
    </source>
</reference>
<dbReference type="EMBL" id="JAUSTZ010000003">
    <property type="protein sequence ID" value="MDQ0225769.1"/>
    <property type="molecule type" value="Genomic_DNA"/>
</dbReference>
<sequence length="164" mass="18995">MYLYHAVIEQNSDIHISPQNALDRGLSIRTATWRYTNGGDLFPEITELLRPATSPKWLDFKIAFGAELVPSAKPYFGFPLFSEKILIFNQELSDDLFAYVEDEYMKAETGGGYFTKGLPSKEELVKQYWESMMTVDGYLKEKPYKEPEILIFEQVPKTLLEYIK</sequence>
<keyword evidence="2" id="KW-1185">Reference proteome</keyword>
<comment type="caution">
    <text evidence="1">The sequence shown here is derived from an EMBL/GenBank/DDBJ whole genome shotgun (WGS) entry which is preliminary data.</text>
</comment>
<evidence type="ECO:0000313" key="2">
    <source>
        <dbReference type="Proteomes" id="UP001232245"/>
    </source>
</evidence>
<name>A0ABT9Z1B5_9BACI</name>
<organism evidence="1 2">
    <name type="scientific">Metabacillus niabensis</name>
    <dbReference type="NCBI Taxonomy" id="324854"/>
    <lineage>
        <taxon>Bacteria</taxon>
        <taxon>Bacillati</taxon>
        <taxon>Bacillota</taxon>
        <taxon>Bacilli</taxon>
        <taxon>Bacillales</taxon>
        <taxon>Bacillaceae</taxon>
        <taxon>Metabacillus</taxon>
    </lineage>
</organism>
<protein>
    <submittedName>
        <fullName evidence="1">Uncharacterized protein</fullName>
    </submittedName>
</protein>